<dbReference type="PANTHER" id="PTHR14369:SF0">
    <property type="entry name" value="SURFEIT LOCUS PROTEIN 6"/>
    <property type="match status" value="1"/>
</dbReference>
<evidence type="ECO:0000313" key="6">
    <source>
        <dbReference type="EMBL" id="JAV77263.1"/>
    </source>
</evidence>
<feature type="domain" description="Ribosomal RNA-processing protein 14/surfeit locus protein 6 C-terminal" evidence="5">
    <location>
        <begin position="100"/>
        <end position="284"/>
    </location>
</feature>
<dbReference type="EMBL" id="GEZM01046416">
    <property type="protein sequence ID" value="JAV77263.1"/>
    <property type="molecule type" value="Transcribed_RNA"/>
</dbReference>
<feature type="compositionally biased region" description="Basic residues" evidence="4">
    <location>
        <begin position="278"/>
        <end position="298"/>
    </location>
</feature>
<dbReference type="GO" id="GO:0042274">
    <property type="term" value="P:ribosomal small subunit biogenesis"/>
    <property type="evidence" value="ECO:0007669"/>
    <property type="project" value="TreeGrafter"/>
</dbReference>
<dbReference type="AlphaFoldDB" id="A0A1Y1LUD7"/>
<organism evidence="6">
    <name type="scientific">Photinus pyralis</name>
    <name type="common">Common eastern firefly</name>
    <name type="synonym">Lampyris pyralis</name>
    <dbReference type="NCBI Taxonomy" id="7054"/>
    <lineage>
        <taxon>Eukaryota</taxon>
        <taxon>Metazoa</taxon>
        <taxon>Ecdysozoa</taxon>
        <taxon>Arthropoda</taxon>
        <taxon>Hexapoda</taxon>
        <taxon>Insecta</taxon>
        <taxon>Pterygota</taxon>
        <taxon>Neoptera</taxon>
        <taxon>Endopterygota</taxon>
        <taxon>Coleoptera</taxon>
        <taxon>Polyphaga</taxon>
        <taxon>Elateriformia</taxon>
        <taxon>Elateroidea</taxon>
        <taxon>Lampyridae</taxon>
        <taxon>Lampyrinae</taxon>
        <taxon>Photinus</taxon>
    </lineage>
</organism>
<name>A0A1Y1LUD7_PHOPY</name>
<dbReference type="PANTHER" id="PTHR14369">
    <property type="entry name" value="SURFEIT LOCUS PROTEIN 6"/>
    <property type="match status" value="1"/>
</dbReference>
<evidence type="ECO:0000256" key="1">
    <source>
        <dbReference type="ARBA" id="ARBA00004123"/>
    </source>
</evidence>
<feature type="region of interest" description="Disordered" evidence="4">
    <location>
        <begin position="36"/>
        <end position="73"/>
    </location>
</feature>
<dbReference type="GO" id="GO:0005730">
    <property type="term" value="C:nucleolus"/>
    <property type="evidence" value="ECO:0007669"/>
    <property type="project" value="TreeGrafter"/>
</dbReference>
<evidence type="ECO:0000256" key="4">
    <source>
        <dbReference type="SAM" id="MobiDB-lite"/>
    </source>
</evidence>
<comment type="subcellular location">
    <subcellularLocation>
        <location evidence="1">Nucleus</location>
    </subcellularLocation>
</comment>
<dbReference type="GO" id="GO:0003677">
    <property type="term" value="F:DNA binding"/>
    <property type="evidence" value="ECO:0007669"/>
    <property type="project" value="TreeGrafter"/>
</dbReference>
<dbReference type="GO" id="GO:0003723">
    <property type="term" value="F:RNA binding"/>
    <property type="evidence" value="ECO:0007669"/>
    <property type="project" value="TreeGrafter"/>
</dbReference>
<proteinExistence type="inferred from homology"/>
<feature type="compositionally biased region" description="Basic and acidic residues" evidence="4">
    <location>
        <begin position="235"/>
        <end position="277"/>
    </location>
</feature>
<evidence type="ECO:0000256" key="2">
    <source>
        <dbReference type="ARBA" id="ARBA00005904"/>
    </source>
</evidence>
<dbReference type="InterPro" id="IPR007019">
    <property type="entry name" value="SURF6"/>
</dbReference>
<dbReference type="Pfam" id="PF04935">
    <property type="entry name" value="SURF6"/>
    <property type="match status" value="1"/>
</dbReference>
<feature type="compositionally biased region" description="Polar residues" evidence="4">
    <location>
        <begin position="137"/>
        <end position="152"/>
    </location>
</feature>
<dbReference type="GO" id="GO:0042273">
    <property type="term" value="P:ribosomal large subunit biogenesis"/>
    <property type="evidence" value="ECO:0007669"/>
    <property type="project" value="TreeGrafter"/>
</dbReference>
<protein>
    <recommendedName>
        <fullName evidence="5">Ribosomal RNA-processing protein 14/surfeit locus protein 6 C-terminal domain-containing protein</fullName>
    </recommendedName>
</protein>
<dbReference type="InterPro" id="IPR029190">
    <property type="entry name" value="Rrp14/SURF6_C"/>
</dbReference>
<evidence type="ECO:0000256" key="3">
    <source>
        <dbReference type="ARBA" id="ARBA00023242"/>
    </source>
</evidence>
<feature type="region of interest" description="Disordered" evidence="4">
    <location>
        <begin position="235"/>
        <end position="298"/>
    </location>
</feature>
<reference evidence="6" key="1">
    <citation type="journal article" date="2016" name="Sci. Rep.">
        <title>Molecular characterization of firefly nuptial gifts: a multi-omics approach sheds light on postcopulatory sexual selection.</title>
        <authorList>
            <person name="Al-Wathiqui N."/>
            <person name="Fallon T.R."/>
            <person name="South A."/>
            <person name="Weng J.K."/>
            <person name="Lewis S.M."/>
        </authorList>
    </citation>
    <scope>NUCLEOTIDE SEQUENCE</scope>
</reference>
<evidence type="ECO:0000259" key="5">
    <source>
        <dbReference type="Pfam" id="PF04935"/>
    </source>
</evidence>
<accession>A0A1Y1LUD7</accession>
<keyword evidence="3" id="KW-0539">Nucleus</keyword>
<feature type="region of interest" description="Disordered" evidence="4">
    <location>
        <begin position="127"/>
        <end position="155"/>
    </location>
</feature>
<sequence>MQLPTHHSPFNLKEVQNILTTENKFITDLLGILPFPNTKQQSDDEDESLFVENEGNETNNDDEQYPNRKMKSRAKSLVELQSRLQQMSQKKNLSYKERLLKKTIKSKIKKKGKQDQRNVKVKMERVKKEVKQETDPNDQSSSVKTTTATANSDNEKMVFSKFDLSGIGKQKSKKTKQDPHTILENLKKRKEEVKMLQETGDISKAVQINEKVSWKNAFAKVDGVKVKDDEHLLSKSIKKRDQQKKQSKKKWEDRKANVKKLQDDRQKKRQANIDKRKQDKKTKQFKRGVKKGKIIPGF</sequence>
<comment type="similarity">
    <text evidence="2">Belongs to the SURF6 family.</text>
</comment>